<evidence type="ECO:0000256" key="1">
    <source>
        <dbReference type="SAM" id="MobiDB-lite"/>
    </source>
</evidence>
<organism evidence="3 4">
    <name type="scientific">Caerostris darwini</name>
    <dbReference type="NCBI Taxonomy" id="1538125"/>
    <lineage>
        <taxon>Eukaryota</taxon>
        <taxon>Metazoa</taxon>
        <taxon>Ecdysozoa</taxon>
        <taxon>Arthropoda</taxon>
        <taxon>Chelicerata</taxon>
        <taxon>Arachnida</taxon>
        <taxon>Araneae</taxon>
        <taxon>Araneomorphae</taxon>
        <taxon>Entelegynae</taxon>
        <taxon>Araneoidea</taxon>
        <taxon>Araneidae</taxon>
        <taxon>Caerostris</taxon>
    </lineage>
</organism>
<dbReference type="InterPro" id="IPR013087">
    <property type="entry name" value="Znf_C2H2_type"/>
</dbReference>
<comment type="caution">
    <text evidence="3">The sequence shown here is derived from an EMBL/GenBank/DDBJ whole genome shotgun (WGS) entry which is preliminary data.</text>
</comment>
<dbReference type="AlphaFoldDB" id="A0AAV4X1Y0"/>
<evidence type="ECO:0000313" key="3">
    <source>
        <dbReference type="EMBL" id="GIY87768.1"/>
    </source>
</evidence>
<protein>
    <recommendedName>
        <fullName evidence="2">C2H2-type domain-containing protein</fullName>
    </recommendedName>
</protein>
<evidence type="ECO:0000313" key="4">
    <source>
        <dbReference type="Proteomes" id="UP001054837"/>
    </source>
</evidence>
<keyword evidence="4" id="KW-1185">Reference proteome</keyword>
<proteinExistence type="predicted"/>
<reference evidence="3 4" key="1">
    <citation type="submission" date="2021-06" db="EMBL/GenBank/DDBJ databases">
        <title>Caerostris darwini draft genome.</title>
        <authorList>
            <person name="Kono N."/>
            <person name="Arakawa K."/>
        </authorList>
    </citation>
    <scope>NUCLEOTIDE SEQUENCE [LARGE SCALE GENOMIC DNA]</scope>
</reference>
<dbReference type="EMBL" id="BPLQ01015381">
    <property type="protein sequence ID" value="GIY87768.1"/>
    <property type="molecule type" value="Genomic_DNA"/>
</dbReference>
<name>A0AAV4X1Y0_9ARAC</name>
<sequence length="395" mass="43085">MSRPPLRCLGLSSRTKIPSNLFNCVSPCGIIYDKLSPPAPSCTYSQAEESDSVSPHPRGDDISQSVPLPLSCITPIEIVEEKRHCVTSELAHDSVVDEVTLFPSEGEIRDLFADSSTSPRFDFVSLSCLQCKRRFFSAGGLENHLYAVHGINLDKPEHTPIGTALLPLSDVLPPPELLSLGPTTGPPKCAPFSQASPAKTWASVVSKPAASTTQPWAGKPIHSQTAVFTTSNSMVSTHTSTAEGPTFRCEYCERDGFPNRKALRYHLFRIHQVSMGRPVVDTPAPSVSPGHSQMRDADTSPAEETPLVKSTLSFLDSAGSEPQVTREGQTVSFKLPLVGAVQCPDCSDTFIGKAWFSIKGSIIKHLRFKHHISCSPLIYPTFLLDMQRFHFIQTI</sequence>
<feature type="region of interest" description="Disordered" evidence="1">
    <location>
        <begin position="42"/>
        <end position="64"/>
    </location>
</feature>
<feature type="domain" description="C2H2-type" evidence="2">
    <location>
        <begin position="128"/>
        <end position="149"/>
    </location>
</feature>
<accession>A0AAV4X1Y0</accession>
<dbReference type="Proteomes" id="UP001054837">
    <property type="component" value="Unassembled WGS sequence"/>
</dbReference>
<feature type="region of interest" description="Disordered" evidence="1">
    <location>
        <begin position="279"/>
        <end position="301"/>
    </location>
</feature>
<gene>
    <name evidence="3" type="ORF">CDAR_382671</name>
</gene>
<evidence type="ECO:0000259" key="2">
    <source>
        <dbReference type="PROSITE" id="PS00028"/>
    </source>
</evidence>
<dbReference type="PROSITE" id="PS00028">
    <property type="entry name" value="ZINC_FINGER_C2H2_1"/>
    <property type="match status" value="1"/>
</dbReference>
<dbReference type="SMART" id="SM00355">
    <property type="entry name" value="ZnF_C2H2"/>
    <property type="match status" value="3"/>
</dbReference>